<dbReference type="KEGG" id="bsan:CHH28_03585"/>
<organism evidence="2 3">
    <name type="scientific">Bacterioplanes sanyensis</name>
    <dbReference type="NCBI Taxonomy" id="1249553"/>
    <lineage>
        <taxon>Bacteria</taxon>
        <taxon>Pseudomonadati</taxon>
        <taxon>Pseudomonadota</taxon>
        <taxon>Gammaproteobacteria</taxon>
        <taxon>Oceanospirillales</taxon>
        <taxon>Oceanospirillaceae</taxon>
        <taxon>Bacterioplanes</taxon>
    </lineage>
</organism>
<evidence type="ECO:0000313" key="3">
    <source>
        <dbReference type="Proteomes" id="UP000202440"/>
    </source>
</evidence>
<protein>
    <submittedName>
        <fullName evidence="2">Uncharacterized protein</fullName>
    </submittedName>
</protein>
<proteinExistence type="predicted"/>
<keyword evidence="1" id="KW-0812">Transmembrane</keyword>
<dbReference type="AlphaFoldDB" id="A0A222FHB2"/>
<reference evidence="2 3" key="1">
    <citation type="submission" date="2017-07" db="EMBL/GenBank/DDBJ databases">
        <title>Annotated genome sequence of Bacterioplanes sanyensis isolated from Red Sea.</title>
        <authorList>
            <person name="Rehman Z.U."/>
        </authorList>
    </citation>
    <scope>NUCLEOTIDE SEQUENCE [LARGE SCALE GENOMIC DNA]</scope>
    <source>
        <strain evidence="2 3">NV9</strain>
    </source>
</reference>
<gene>
    <name evidence="2" type="ORF">CHH28_03585</name>
</gene>
<accession>A0A222FHB2</accession>
<keyword evidence="1" id="KW-0472">Membrane</keyword>
<evidence type="ECO:0000313" key="2">
    <source>
        <dbReference type="EMBL" id="ASP37811.1"/>
    </source>
</evidence>
<name>A0A222FHB2_9GAMM</name>
<keyword evidence="1" id="KW-1133">Transmembrane helix</keyword>
<dbReference type="EMBL" id="CP022530">
    <property type="protein sequence ID" value="ASP37811.1"/>
    <property type="molecule type" value="Genomic_DNA"/>
</dbReference>
<dbReference type="Proteomes" id="UP000202440">
    <property type="component" value="Chromosome"/>
</dbReference>
<sequence>MAVVFAAPGAIIAVLGLINWEGYGFSSLLFFLFSGVLYFLGRNMRHDYEKIGPTVVIPDPLPAVIGHELGGHFMLAAKPRNDLTLKLSCTHTYSSGSSDNSSKMVVHQQEMPAYLEPQGDGVQKVSFLFQLPEDKPESDSPEYRGTISWELRATGLVTNDTKVPGTQITELIEFDRSWTLPVLSQAYASALGLTPEGLFLSNSSKA</sequence>
<keyword evidence="3" id="KW-1185">Reference proteome</keyword>
<feature type="transmembrane region" description="Helical" evidence="1">
    <location>
        <begin position="23"/>
        <end position="41"/>
    </location>
</feature>
<evidence type="ECO:0000256" key="1">
    <source>
        <dbReference type="SAM" id="Phobius"/>
    </source>
</evidence>